<dbReference type="Proteomes" id="UP000178490">
    <property type="component" value="Unassembled WGS sequence"/>
</dbReference>
<evidence type="ECO:0000313" key="1">
    <source>
        <dbReference type="EMBL" id="OGH89030.1"/>
    </source>
</evidence>
<sequence length="172" mass="19954">MLKNSDDIQSTNPDFINEIGFGRLNIGKSVIAAMDNSLLSYSLPKEKYYFKNDVMFTKQGEEKYFFASSGDVPVLTLASTRSFNNKSDEVFALVKRGKYYYLQFFTELGHKWQEKAIPITDYSTKKIPTSVKAVVVNEQRKIQIEFTEKIVKKRKKTTIKITTKQYDWLSQD</sequence>
<proteinExistence type="predicted"/>
<organism evidence="1 2">
    <name type="scientific">Candidatus Magasanikbacteria bacterium RIFOXYD2_FULL_36_9</name>
    <dbReference type="NCBI Taxonomy" id="1798707"/>
    <lineage>
        <taxon>Bacteria</taxon>
        <taxon>Candidatus Magasanikiibacteriota</taxon>
    </lineage>
</organism>
<dbReference type="EMBL" id="MFRC01000049">
    <property type="protein sequence ID" value="OGH89030.1"/>
    <property type="molecule type" value="Genomic_DNA"/>
</dbReference>
<gene>
    <name evidence="1" type="ORF">A2537_01640</name>
</gene>
<accession>A0A1F6NYX7</accession>
<name>A0A1F6NYX7_9BACT</name>
<protein>
    <submittedName>
        <fullName evidence="1">Uncharacterized protein</fullName>
    </submittedName>
</protein>
<reference evidence="1 2" key="1">
    <citation type="journal article" date="2016" name="Nat. Commun.">
        <title>Thousands of microbial genomes shed light on interconnected biogeochemical processes in an aquifer system.</title>
        <authorList>
            <person name="Anantharaman K."/>
            <person name="Brown C.T."/>
            <person name="Hug L.A."/>
            <person name="Sharon I."/>
            <person name="Castelle C.J."/>
            <person name="Probst A.J."/>
            <person name="Thomas B.C."/>
            <person name="Singh A."/>
            <person name="Wilkins M.J."/>
            <person name="Karaoz U."/>
            <person name="Brodie E.L."/>
            <person name="Williams K.H."/>
            <person name="Hubbard S.S."/>
            <person name="Banfield J.F."/>
        </authorList>
    </citation>
    <scope>NUCLEOTIDE SEQUENCE [LARGE SCALE GENOMIC DNA]</scope>
</reference>
<comment type="caution">
    <text evidence="1">The sequence shown here is derived from an EMBL/GenBank/DDBJ whole genome shotgun (WGS) entry which is preliminary data.</text>
</comment>
<evidence type="ECO:0000313" key="2">
    <source>
        <dbReference type="Proteomes" id="UP000178490"/>
    </source>
</evidence>
<dbReference type="AlphaFoldDB" id="A0A1F6NYX7"/>